<dbReference type="AlphaFoldDB" id="A0A0V0HHW2"/>
<organism evidence="2">
    <name type="scientific">Solanum chacoense</name>
    <name type="common">Chaco potato</name>
    <dbReference type="NCBI Taxonomy" id="4108"/>
    <lineage>
        <taxon>Eukaryota</taxon>
        <taxon>Viridiplantae</taxon>
        <taxon>Streptophyta</taxon>
        <taxon>Embryophyta</taxon>
        <taxon>Tracheophyta</taxon>
        <taxon>Spermatophyta</taxon>
        <taxon>Magnoliopsida</taxon>
        <taxon>eudicotyledons</taxon>
        <taxon>Gunneridae</taxon>
        <taxon>Pentapetalae</taxon>
        <taxon>asterids</taxon>
        <taxon>lamiids</taxon>
        <taxon>Solanales</taxon>
        <taxon>Solanaceae</taxon>
        <taxon>Solanoideae</taxon>
        <taxon>Solaneae</taxon>
        <taxon>Solanum</taxon>
    </lineage>
</organism>
<keyword evidence="1" id="KW-1133">Transmembrane helix</keyword>
<proteinExistence type="predicted"/>
<protein>
    <submittedName>
        <fullName evidence="2">Putative ovule protein</fullName>
    </submittedName>
</protein>
<name>A0A0V0HHW2_SOLCH</name>
<dbReference type="EMBL" id="GEDG01020558">
    <property type="protein sequence ID" value="JAP19019.1"/>
    <property type="molecule type" value="Transcribed_RNA"/>
</dbReference>
<accession>A0A0V0HHW2</accession>
<evidence type="ECO:0000313" key="2">
    <source>
        <dbReference type="EMBL" id="JAP19019.1"/>
    </source>
</evidence>
<keyword evidence="1" id="KW-0812">Transmembrane</keyword>
<evidence type="ECO:0000256" key="1">
    <source>
        <dbReference type="SAM" id="Phobius"/>
    </source>
</evidence>
<sequence>MFAISKRSTIIETIAIEVLLCLVCLLFLKFSLNYMLGCHQGGRSSDTNSFEPNNFSTNVMKSKKLKSNRTVSMGQQSQHMLHAVRKMQWQNVKSIMRARAGIL</sequence>
<dbReference type="EMBL" id="GEDG01010105">
    <property type="protein sequence ID" value="JAP28458.1"/>
    <property type="molecule type" value="Transcribed_RNA"/>
</dbReference>
<feature type="transmembrane region" description="Helical" evidence="1">
    <location>
        <begin position="14"/>
        <end position="36"/>
    </location>
</feature>
<keyword evidence="1" id="KW-0472">Membrane</keyword>
<reference evidence="2" key="1">
    <citation type="submission" date="2015-12" db="EMBL/GenBank/DDBJ databases">
        <title>Gene expression during late stages of embryo sac development: a critical building block for successful pollen-pistil interactions.</title>
        <authorList>
            <person name="Liu Y."/>
            <person name="Joly V."/>
            <person name="Sabar M."/>
            <person name="Matton D.P."/>
        </authorList>
    </citation>
    <scope>NUCLEOTIDE SEQUENCE</scope>
</reference>
<dbReference type="EMBL" id="GEDG01017984">
    <property type="protein sequence ID" value="JAP21182.1"/>
    <property type="molecule type" value="Transcribed_RNA"/>
</dbReference>